<sequence length="378" mass="41602">MGFSHIFLFLSILPSLSTAESCSTSKCINDKFSIRFPFRIPEQQPARCGYPGFNLACNKAGITTLNLYSSGQFYVRDIDYATQQIQLYDPEACLPRKLLEGFKISDSPFMPLFSQNFTFLSCPSQFAISRFPVLGCLSNSTNSVVATSSMSFVKSMSTACKIIATLPVPVSRPDEAEGFSSNLNGDLVLTWYSPACGICESEGRLCGYKNSNGQGITCYNYTTEENNALRVFRIICVVIVLPTLMCVFGLGCFICFAKWGYGLADGRGNQVQHRQQVNPAGADLEAEPPTRLSGLDESTIESYEKVILGESRRLPGPNGITCPICLGEYLSKDTVRCIPECKHCFHVDCIDQWLRVNSSCPLCRNSPSPSPSHLTPFV</sequence>
<evidence type="ECO:0000256" key="19">
    <source>
        <dbReference type="SAM" id="SignalP"/>
    </source>
</evidence>
<keyword evidence="9" id="KW-0833">Ubl conjugation pathway</keyword>
<dbReference type="InterPro" id="IPR025287">
    <property type="entry name" value="WAK_GUB"/>
</dbReference>
<evidence type="ECO:0000256" key="9">
    <source>
        <dbReference type="ARBA" id="ARBA00022786"/>
    </source>
</evidence>
<accession>A0A6J1D2K0</accession>
<keyword evidence="7 19" id="KW-0732">Signal</keyword>
<dbReference type="GO" id="GO:0004674">
    <property type="term" value="F:protein serine/threonine kinase activity"/>
    <property type="evidence" value="ECO:0007669"/>
    <property type="project" value="UniProtKB-EC"/>
</dbReference>
<organism evidence="21 22">
    <name type="scientific">Momordica charantia</name>
    <name type="common">Bitter gourd</name>
    <name type="synonym">Balsam pear</name>
    <dbReference type="NCBI Taxonomy" id="3673"/>
    <lineage>
        <taxon>Eukaryota</taxon>
        <taxon>Viridiplantae</taxon>
        <taxon>Streptophyta</taxon>
        <taxon>Embryophyta</taxon>
        <taxon>Tracheophyta</taxon>
        <taxon>Spermatophyta</taxon>
        <taxon>Magnoliopsida</taxon>
        <taxon>eudicotyledons</taxon>
        <taxon>Gunneridae</taxon>
        <taxon>Pentapetalae</taxon>
        <taxon>rosids</taxon>
        <taxon>fabids</taxon>
        <taxon>Cucurbitales</taxon>
        <taxon>Cucurbitaceae</taxon>
        <taxon>Momordiceae</taxon>
        <taxon>Momordica</taxon>
    </lineage>
</organism>
<dbReference type="RefSeq" id="XP_022147517.1">
    <property type="nucleotide sequence ID" value="XM_022291825.1"/>
</dbReference>
<dbReference type="GeneID" id="111016421"/>
<feature type="domain" description="RING-type" evidence="20">
    <location>
        <begin position="322"/>
        <end position="364"/>
    </location>
</feature>
<dbReference type="InterPro" id="IPR032872">
    <property type="entry name" value="WAK_assoc_C"/>
</dbReference>
<feature type="transmembrane region" description="Helical" evidence="18">
    <location>
        <begin position="231"/>
        <end position="257"/>
    </location>
</feature>
<gene>
    <name evidence="22" type="primary">LOC111016421</name>
</gene>
<dbReference type="InterPro" id="IPR013083">
    <property type="entry name" value="Znf_RING/FYVE/PHD"/>
</dbReference>
<keyword evidence="8 17" id="KW-0863">Zinc-finger</keyword>
<evidence type="ECO:0000313" key="22">
    <source>
        <dbReference type="RefSeq" id="XP_022147517.1"/>
    </source>
</evidence>
<dbReference type="InterPro" id="IPR046948">
    <property type="entry name" value="ATL20-22-like"/>
</dbReference>
<dbReference type="SMART" id="SM00184">
    <property type="entry name" value="RING"/>
    <property type="match status" value="1"/>
</dbReference>
<feature type="chain" id="PRO_5026647082" evidence="19">
    <location>
        <begin position="20"/>
        <end position="378"/>
    </location>
</feature>
<evidence type="ECO:0000256" key="11">
    <source>
        <dbReference type="ARBA" id="ARBA00022989"/>
    </source>
</evidence>
<dbReference type="Pfam" id="PF13947">
    <property type="entry name" value="GUB_WAK_bind"/>
    <property type="match status" value="1"/>
</dbReference>
<dbReference type="SUPFAM" id="SSF57850">
    <property type="entry name" value="RING/U-box"/>
    <property type="match status" value="1"/>
</dbReference>
<evidence type="ECO:0000256" key="6">
    <source>
        <dbReference type="ARBA" id="ARBA00022723"/>
    </source>
</evidence>
<evidence type="ECO:0000256" key="7">
    <source>
        <dbReference type="ARBA" id="ARBA00022729"/>
    </source>
</evidence>
<reference evidence="22" key="1">
    <citation type="submission" date="2025-08" db="UniProtKB">
        <authorList>
            <consortium name="RefSeq"/>
        </authorList>
    </citation>
    <scope>IDENTIFICATION</scope>
    <source>
        <strain evidence="22">OHB3-1</strain>
    </source>
</reference>
<dbReference type="KEGG" id="mcha:111016421"/>
<keyword evidence="10" id="KW-0862">Zinc</keyword>
<dbReference type="GO" id="GO:0061630">
    <property type="term" value="F:ubiquitin protein ligase activity"/>
    <property type="evidence" value="ECO:0007669"/>
    <property type="project" value="UniProtKB-EC"/>
</dbReference>
<comment type="catalytic activity">
    <reaction evidence="1">
        <text>S-ubiquitinyl-[E2 ubiquitin-conjugating enzyme]-L-cysteine + [acceptor protein]-L-lysine = [E2 ubiquitin-conjugating enzyme]-L-cysteine + N(6)-ubiquitinyl-[acceptor protein]-L-lysine.</text>
        <dbReference type="EC" id="2.3.2.27"/>
    </reaction>
</comment>
<dbReference type="Gene3D" id="3.30.40.10">
    <property type="entry name" value="Zinc/RING finger domain, C3HC4 (zinc finger)"/>
    <property type="match status" value="1"/>
</dbReference>
<evidence type="ECO:0000256" key="4">
    <source>
        <dbReference type="ARBA" id="ARBA00022679"/>
    </source>
</evidence>
<evidence type="ECO:0000256" key="15">
    <source>
        <dbReference type="ARBA" id="ARBA00047899"/>
    </source>
</evidence>
<evidence type="ECO:0000256" key="14">
    <source>
        <dbReference type="ARBA" id="ARBA00024209"/>
    </source>
</evidence>
<evidence type="ECO:0000256" key="10">
    <source>
        <dbReference type="ARBA" id="ARBA00022833"/>
    </source>
</evidence>
<keyword evidence="12 18" id="KW-0472">Membrane</keyword>
<dbReference type="GO" id="GO:0030247">
    <property type="term" value="F:polysaccharide binding"/>
    <property type="evidence" value="ECO:0007669"/>
    <property type="project" value="InterPro"/>
</dbReference>
<evidence type="ECO:0000256" key="16">
    <source>
        <dbReference type="ARBA" id="ARBA00048679"/>
    </source>
</evidence>
<evidence type="ECO:0000256" key="3">
    <source>
        <dbReference type="ARBA" id="ARBA00004906"/>
    </source>
</evidence>
<evidence type="ECO:0000256" key="5">
    <source>
        <dbReference type="ARBA" id="ARBA00022692"/>
    </source>
</evidence>
<keyword evidence="13" id="KW-0325">Glycoprotein</keyword>
<dbReference type="AlphaFoldDB" id="A0A6J1D2K0"/>
<comment type="catalytic activity">
    <reaction evidence="15">
        <text>L-threonyl-[protein] + ATP = O-phospho-L-threonyl-[protein] + ADP + H(+)</text>
        <dbReference type="Rhea" id="RHEA:46608"/>
        <dbReference type="Rhea" id="RHEA-COMP:11060"/>
        <dbReference type="Rhea" id="RHEA-COMP:11605"/>
        <dbReference type="ChEBI" id="CHEBI:15378"/>
        <dbReference type="ChEBI" id="CHEBI:30013"/>
        <dbReference type="ChEBI" id="CHEBI:30616"/>
        <dbReference type="ChEBI" id="CHEBI:61977"/>
        <dbReference type="ChEBI" id="CHEBI:456216"/>
        <dbReference type="EC" id="2.7.11.1"/>
    </reaction>
</comment>
<dbReference type="GO" id="GO:0016020">
    <property type="term" value="C:membrane"/>
    <property type="evidence" value="ECO:0007669"/>
    <property type="project" value="UniProtKB-SubCell"/>
</dbReference>
<evidence type="ECO:0000256" key="2">
    <source>
        <dbReference type="ARBA" id="ARBA00004167"/>
    </source>
</evidence>
<evidence type="ECO:0000256" key="8">
    <source>
        <dbReference type="ARBA" id="ARBA00022771"/>
    </source>
</evidence>
<dbReference type="PANTHER" id="PTHR46279:SF2">
    <property type="entry name" value="RING-H2 FINGER PROTEIN ATL21A-RELATED"/>
    <property type="match status" value="1"/>
</dbReference>
<evidence type="ECO:0000256" key="13">
    <source>
        <dbReference type="ARBA" id="ARBA00023180"/>
    </source>
</evidence>
<name>A0A6J1D2K0_MOMCH</name>
<comment type="pathway">
    <text evidence="3">Protein modification; protein ubiquitination.</text>
</comment>
<evidence type="ECO:0000256" key="17">
    <source>
        <dbReference type="PROSITE-ProRule" id="PRU00175"/>
    </source>
</evidence>
<dbReference type="Pfam" id="PF14380">
    <property type="entry name" value="WAK_assoc"/>
    <property type="match status" value="1"/>
</dbReference>
<evidence type="ECO:0000259" key="20">
    <source>
        <dbReference type="PROSITE" id="PS50089"/>
    </source>
</evidence>
<feature type="signal peptide" evidence="19">
    <location>
        <begin position="1"/>
        <end position="19"/>
    </location>
</feature>
<keyword evidence="21" id="KW-1185">Reference proteome</keyword>
<dbReference type="Pfam" id="PF13639">
    <property type="entry name" value="zf-RING_2"/>
    <property type="match status" value="1"/>
</dbReference>
<evidence type="ECO:0000256" key="12">
    <source>
        <dbReference type="ARBA" id="ARBA00023136"/>
    </source>
</evidence>
<protein>
    <submittedName>
        <fullName evidence="22">RING-H2 finger protein ATL21A</fullName>
    </submittedName>
</protein>
<dbReference type="OrthoDB" id="8062037at2759"/>
<keyword evidence="5 18" id="KW-0812">Transmembrane</keyword>
<comment type="catalytic activity">
    <reaction evidence="16">
        <text>L-seryl-[protein] + ATP = O-phospho-L-seryl-[protein] + ADP + H(+)</text>
        <dbReference type="Rhea" id="RHEA:17989"/>
        <dbReference type="Rhea" id="RHEA-COMP:9863"/>
        <dbReference type="Rhea" id="RHEA-COMP:11604"/>
        <dbReference type="ChEBI" id="CHEBI:15378"/>
        <dbReference type="ChEBI" id="CHEBI:29999"/>
        <dbReference type="ChEBI" id="CHEBI:30616"/>
        <dbReference type="ChEBI" id="CHEBI:83421"/>
        <dbReference type="ChEBI" id="CHEBI:456216"/>
        <dbReference type="EC" id="2.7.11.1"/>
    </reaction>
</comment>
<comment type="subcellular location">
    <subcellularLocation>
        <location evidence="2">Membrane</location>
        <topology evidence="2">Single-pass membrane protein</topology>
    </subcellularLocation>
</comment>
<dbReference type="GO" id="GO:0008270">
    <property type="term" value="F:zinc ion binding"/>
    <property type="evidence" value="ECO:0007669"/>
    <property type="project" value="UniProtKB-KW"/>
</dbReference>
<keyword evidence="11 18" id="KW-1133">Transmembrane helix</keyword>
<dbReference type="PANTHER" id="PTHR46279">
    <property type="entry name" value="RING/U-BOX SUPERFAMILY PROTEIN"/>
    <property type="match status" value="1"/>
</dbReference>
<evidence type="ECO:0000256" key="1">
    <source>
        <dbReference type="ARBA" id="ARBA00000900"/>
    </source>
</evidence>
<dbReference type="PROSITE" id="PS50089">
    <property type="entry name" value="ZF_RING_2"/>
    <property type="match status" value="1"/>
</dbReference>
<proteinExistence type="inferred from homology"/>
<dbReference type="CDD" id="cd16461">
    <property type="entry name" value="RING-H2_EL5-like"/>
    <property type="match status" value="1"/>
</dbReference>
<dbReference type="Proteomes" id="UP000504603">
    <property type="component" value="Unplaced"/>
</dbReference>
<keyword evidence="4" id="KW-0808">Transferase</keyword>
<evidence type="ECO:0000313" key="21">
    <source>
        <dbReference type="Proteomes" id="UP000504603"/>
    </source>
</evidence>
<comment type="similarity">
    <text evidence="14">Belongs to the RING-type zinc finger family. ATL subfamily.</text>
</comment>
<evidence type="ECO:0000256" key="18">
    <source>
        <dbReference type="SAM" id="Phobius"/>
    </source>
</evidence>
<dbReference type="InterPro" id="IPR001841">
    <property type="entry name" value="Znf_RING"/>
</dbReference>
<keyword evidence="6" id="KW-0479">Metal-binding</keyword>